<evidence type="ECO:0000313" key="2">
    <source>
        <dbReference type="EMBL" id="KAG5590102.1"/>
    </source>
</evidence>
<gene>
    <name evidence="2" type="ORF">H5410_040616</name>
</gene>
<name>A0A9J5XT18_SOLCO</name>
<comment type="caution">
    <text evidence="2">The sequence shown here is derived from an EMBL/GenBank/DDBJ whole genome shotgun (WGS) entry which is preliminary data.</text>
</comment>
<keyword evidence="3" id="KW-1185">Reference proteome</keyword>
<feature type="region of interest" description="Disordered" evidence="1">
    <location>
        <begin position="78"/>
        <end position="102"/>
    </location>
</feature>
<organism evidence="2 3">
    <name type="scientific">Solanum commersonii</name>
    <name type="common">Commerson's wild potato</name>
    <name type="synonym">Commerson's nightshade</name>
    <dbReference type="NCBI Taxonomy" id="4109"/>
    <lineage>
        <taxon>Eukaryota</taxon>
        <taxon>Viridiplantae</taxon>
        <taxon>Streptophyta</taxon>
        <taxon>Embryophyta</taxon>
        <taxon>Tracheophyta</taxon>
        <taxon>Spermatophyta</taxon>
        <taxon>Magnoliopsida</taxon>
        <taxon>eudicotyledons</taxon>
        <taxon>Gunneridae</taxon>
        <taxon>Pentapetalae</taxon>
        <taxon>asterids</taxon>
        <taxon>lamiids</taxon>
        <taxon>Solanales</taxon>
        <taxon>Solanaceae</taxon>
        <taxon>Solanoideae</taxon>
        <taxon>Solaneae</taxon>
        <taxon>Solanum</taxon>
    </lineage>
</organism>
<evidence type="ECO:0000313" key="3">
    <source>
        <dbReference type="Proteomes" id="UP000824120"/>
    </source>
</evidence>
<proteinExistence type="predicted"/>
<dbReference type="EMBL" id="JACXVP010000008">
    <property type="protein sequence ID" value="KAG5590102.1"/>
    <property type="molecule type" value="Genomic_DNA"/>
</dbReference>
<accession>A0A9J5XT18</accession>
<protein>
    <submittedName>
        <fullName evidence="2">Uncharacterized protein</fullName>
    </submittedName>
</protein>
<reference evidence="2 3" key="1">
    <citation type="submission" date="2020-09" db="EMBL/GenBank/DDBJ databases">
        <title>De no assembly of potato wild relative species, Solanum commersonii.</title>
        <authorList>
            <person name="Cho K."/>
        </authorList>
    </citation>
    <scope>NUCLEOTIDE SEQUENCE [LARGE SCALE GENOMIC DNA]</scope>
    <source>
        <strain evidence="2">LZ3.2</strain>
        <tissue evidence="2">Leaf</tissue>
    </source>
</reference>
<dbReference type="Proteomes" id="UP000824120">
    <property type="component" value="Chromosome 8"/>
</dbReference>
<sequence length="102" mass="11325">MKGEGTMVKIKKRKVDSSMSVHMEDDFPAPLVVESFDSLACEWWIIKEIVLRLPQGSGDSSFESVSYLPPKWKGVKGLGNDLKANYPLPTSKLEKDGDEPAI</sequence>
<dbReference type="OrthoDB" id="10492417at2759"/>
<dbReference type="AlphaFoldDB" id="A0A9J5XT18"/>
<evidence type="ECO:0000256" key="1">
    <source>
        <dbReference type="SAM" id="MobiDB-lite"/>
    </source>
</evidence>